<dbReference type="HOGENOM" id="CLU_079215_3_1_7"/>
<protein>
    <recommendedName>
        <fullName evidence="13">ATP synthase subunit b</fullName>
    </recommendedName>
    <alternativeName>
        <fullName evidence="13">ATP synthase F(0) sector subunit b</fullName>
    </alternativeName>
    <alternativeName>
        <fullName evidence="13">ATPase subunit I</fullName>
    </alternativeName>
    <alternativeName>
        <fullName evidence="13">F-type ATPase subunit b</fullName>
        <shortName evidence="13">F-ATPase subunit b</shortName>
    </alternativeName>
</protein>
<evidence type="ECO:0000256" key="10">
    <source>
        <dbReference type="ARBA" id="ARBA00025198"/>
    </source>
</evidence>
<dbReference type="PANTHER" id="PTHR33445">
    <property type="entry name" value="ATP SYNTHASE SUBUNIT B', CHLOROPLASTIC"/>
    <property type="match status" value="1"/>
</dbReference>
<reference evidence="18" key="1">
    <citation type="journal article" date="2015" name="Genome Announc.">
        <title>High-Quality Draft Genome Sequence of Desulfovibrio carbinoliphilus FW-101-2B, an Organic Acid-Oxidizing Sulfate-Reducing Bacterium Isolated from Uranium(VI)-Contaminated Groundwater.</title>
        <authorList>
            <person name="Ramsay B.D."/>
            <person name="Hwang C."/>
            <person name="Woo H.L."/>
            <person name="Carroll S.L."/>
            <person name="Lucas S."/>
            <person name="Han J."/>
            <person name="Lapidus A.L."/>
            <person name="Cheng J.F."/>
            <person name="Goodwin L.A."/>
            <person name="Pitluck S."/>
            <person name="Peters L."/>
            <person name="Chertkov O."/>
            <person name="Held B."/>
            <person name="Detter J.C."/>
            <person name="Han C.S."/>
            <person name="Tapia R."/>
            <person name="Land M.L."/>
            <person name="Hauser L.J."/>
            <person name="Kyrpides N.C."/>
            <person name="Ivanova N.N."/>
            <person name="Mikhailova N."/>
            <person name="Pagani I."/>
            <person name="Woyke T."/>
            <person name="Arkin A.P."/>
            <person name="Dehal P."/>
            <person name="Chivian D."/>
            <person name="Criddle C.S."/>
            <person name="Wu W."/>
            <person name="Chakraborty R."/>
            <person name="Hazen T.C."/>
            <person name="Fields M.W."/>
        </authorList>
    </citation>
    <scope>NUCLEOTIDE SEQUENCE [LARGE SCALE GENOMIC DNA]</scope>
    <source>
        <strain evidence="18">FW-101-2B</strain>
    </source>
</reference>
<dbReference type="Pfam" id="PF00430">
    <property type="entry name" value="ATP-synt_B"/>
    <property type="match status" value="1"/>
</dbReference>
<keyword evidence="7 13" id="KW-0406">Ion transport</keyword>
<dbReference type="eggNOG" id="COG0711">
    <property type="taxonomic scope" value="Bacteria"/>
</dbReference>
<dbReference type="InterPro" id="IPR002146">
    <property type="entry name" value="ATP_synth_b/b'su_bac/chlpt"/>
</dbReference>
<evidence type="ECO:0000313" key="18">
    <source>
        <dbReference type="Proteomes" id="UP000004662"/>
    </source>
</evidence>
<evidence type="ECO:0000256" key="9">
    <source>
        <dbReference type="ARBA" id="ARBA00023310"/>
    </source>
</evidence>
<dbReference type="AlphaFoldDB" id="G7QAG5"/>
<keyword evidence="6 13" id="KW-1133">Transmembrane helix</keyword>
<evidence type="ECO:0000256" key="14">
    <source>
        <dbReference type="RuleBase" id="RU003848"/>
    </source>
</evidence>
<dbReference type="PANTHER" id="PTHR33445:SF1">
    <property type="entry name" value="ATP SYNTHASE SUBUNIT B"/>
    <property type="match status" value="1"/>
</dbReference>
<accession>G7QAG5</accession>
<comment type="function">
    <text evidence="10 13">F(1)F(0) ATP synthase produces ATP from ADP in the presence of a proton or sodium gradient. F-type ATPases consist of two structural domains, F(1) containing the extramembraneous catalytic core and F(0) containing the membrane proton channel, linked together by a central stalk and a peripheral stalk. During catalysis, ATP synthesis in the catalytic domain of F(1) is coupled via a rotary mechanism of the central stalk subunits to proton translocation.</text>
</comment>
<keyword evidence="13" id="KW-1003">Cell membrane</keyword>
<dbReference type="InterPro" id="IPR050059">
    <property type="entry name" value="ATP_synthase_B_chain"/>
</dbReference>
<dbReference type="GO" id="GO:0005886">
    <property type="term" value="C:plasma membrane"/>
    <property type="evidence" value="ECO:0007669"/>
    <property type="project" value="UniProtKB-SubCell"/>
</dbReference>
<keyword evidence="16" id="KW-0732">Signal</keyword>
<evidence type="ECO:0000256" key="15">
    <source>
        <dbReference type="SAM" id="Coils"/>
    </source>
</evidence>
<keyword evidence="8 13" id="KW-0472">Membrane</keyword>
<comment type="subcellular location">
    <subcellularLocation>
        <location evidence="13">Cell membrane</location>
        <topology evidence="13">Single-pass membrane protein</topology>
    </subcellularLocation>
    <subcellularLocation>
        <location evidence="12">Endomembrane system</location>
        <topology evidence="12">Single-pass membrane protein</topology>
    </subcellularLocation>
</comment>
<gene>
    <name evidence="13" type="primary">atpF</name>
    <name evidence="17" type="ORF">DFW101_2714</name>
</gene>
<evidence type="ECO:0000256" key="5">
    <source>
        <dbReference type="ARBA" id="ARBA00022781"/>
    </source>
</evidence>
<sequence length="196" mass="21583">MKRHHRIATVVLVVLVLGVAALAYAQGDAEHGAEAAHGLNWKDFMFRVVNFLLVFGVIAKLAGKKIVGFFRGRTQQIENQLTDLDVRKADAARRLAEIEASISNLAEEKAKIEQEYRRQGEALRDSIIAAAEAKAEQIRGQATATAEAEARVAVEKIRAELAESVVASAKTMLQKKLSAKDQEKLVDEYLTKVVFN</sequence>
<keyword evidence="4 13" id="KW-0812">Transmembrane</keyword>
<dbReference type="GO" id="GO:0046933">
    <property type="term" value="F:proton-transporting ATP synthase activity, rotational mechanism"/>
    <property type="evidence" value="ECO:0007669"/>
    <property type="project" value="UniProtKB-UniRule"/>
</dbReference>
<feature type="coiled-coil region" evidence="15">
    <location>
        <begin position="88"/>
        <end position="122"/>
    </location>
</feature>
<keyword evidence="15" id="KW-0175">Coiled coil</keyword>
<dbReference type="GO" id="GO:0045259">
    <property type="term" value="C:proton-transporting ATP synthase complex"/>
    <property type="evidence" value="ECO:0007669"/>
    <property type="project" value="UniProtKB-KW"/>
</dbReference>
<evidence type="ECO:0000313" key="17">
    <source>
        <dbReference type="EMBL" id="EHJ48718.1"/>
    </source>
</evidence>
<evidence type="ECO:0000256" key="3">
    <source>
        <dbReference type="ARBA" id="ARBA00022547"/>
    </source>
</evidence>
<dbReference type="GO" id="GO:0012505">
    <property type="term" value="C:endomembrane system"/>
    <property type="evidence" value="ECO:0007669"/>
    <property type="project" value="UniProtKB-SubCell"/>
</dbReference>
<proteinExistence type="inferred from homology"/>
<dbReference type="Proteomes" id="UP000004662">
    <property type="component" value="Chromosome"/>
</dbReference>
<dbReference type="STRING" id="694327.DFW101_2714"/>
<keyword evidence="2 13" id="KW-0813">Transport</keyword>
<keyword evidence="9 13" id="KW-0066">ATP synthesis</keyword>
<keyword evidence="18" id="KW-1185">Reference proteome</keyword>
<dbReference type="OrthoDB" id="5471016at2"/>
<feature type="transmembrane region" description="Helical" evidence="13">
    <location>
        <begin position="44"/>
        <end position="63"/>
    </location>
</feature>
<comment type="similarity">
    <text evidence="1 13 14">Belongs to the ATPase B chain family.</text>
</comment>
<evidence type="ECO:0000256" key="2">
    <source>
        <dbReference type="ARBA" id="ARBA00022448"/>
    </source>
</evidence>
<dbReference type="RefSeq" id="WP_009182081.1">
    <property type="nucleotide sequence ID" value="NZ_CM001368.1"/>
</dbReference>
<comment type="subunit">
    <text evidence="13">F-type ATPases have 2 components, F(1) - the catalytic core - and F(0) - the membrane proton channel. F(1) has five subunits: alpha(3), beta(3), gamma(1), delta(1), epsilon(1). F(0) has three main subunits: a(1), b(2) and c(10-14). The alpha and beta chains form an alternating ring which encloses part of the gamma chain. F(1) is attached to F(0) by a central stalk formed by the gamma and epsilon chains, while a peripheral stalk is formed by the delta and b chains.</text>
</comment>
<feature type="chain" id="PRO_5003503309" description="ATP synthase subunit b" evidence="16">
    <location>
        <begin position="26"/>
        <end position="196"/>
    </location>
</feature>
<evidence type="ECO:0000256" key="4">
    <source>
        <dbReference type="ARBA" id="ARBA00022692"/>
    </source>
</evidence>
<dbReference type="EMBL" id="CM001368">
    <property type="protein sequence ID" value="EHJ48718.1"/>
    <property type="molecule type" value="Genomic_DNA"/>
</dbReference>
<keyword evidence="3 13" id="KW-0138">CF(0)</keyword>
<dbReference type="GO" id="GO:0046961">
    <property type="term" value="F:proton-transporting ATPase activity, rotational mechanism"/>
    <property type="evidence" value="ECO:0007669"/>
    <property type="project" value="TreeGrafter"/>
</dbReference>
<evidence type="ECO:0000256" key="11">
    <source>
        <dbReference type="ARBA" id="ARBA00025614"/>
    </source>
</evidence>
<keyword evidence="5 13" id="KW-0375">Hydrogen ion transport</keyword>
<evidence type="ECO:0000256" key="7">
    <source>
        <dbReference type="ARBA" id="ARBA00023065"/>
    </source>
</evidence>
<evidence type="ECO:0000256" key="1">
    <source>
        <dbReference type="ARBA" id="ARBA00005513"/>
    </source>
</evidence>
<feature type="signal peptide" evidence="16">
    <location>
        <begin position="1"/>
        <end position="25"/>
    </location>
</feature>
<dbReference type="CDD" id="cd06503">
    <property type="entry name" value="ATP-synt_Fo_b"/>
    <property type="match status" value="1"/>
</dbReference>
<name>G7QAG5_9BACT</name>
<dbReference type="HAMAP" id="MF_01398">
    <property type="entry name" value="ATP_synth_b_bprime"/>
    <property type="match status" value="1"/>
</dbReference>
<organism evidence="17 18">
    <name type="scientific">Solidesulfovibrio carbinoliphilus subsp. oakridgensis</name>
    <dbReference type="NCBI Taxonomy" id="694327"/>
    <lineage>
        <taxon>Bacteria</taxon>
        <taxon>Pseudomonadati</taxon>
        <taxon>Thermodesulfobacteriota</taxon>
        <taxon>Desulfovibrionia</taxon>
        <taxon>Desulfovibrionales</taxon>
        <taxon>Desulfovibrionaceae</taxon>
        <taxon>Solidesulfovibrio</taxon>
    </lineage>
</organism>
<evidence type="ECO:0000256" key="13">
    <source>
        <dbReference type="HAMAP-Rule" id="MF_01398"/>
    </source>
</evidence>
<evidence type="ECO:0000256" key="6">
    <source>
        <dbReference type="ARBA" id="ARBA00022989"/>
    </source>
</evidence>
<comment type="function">
    <text evidence="11">Component of the F(0) channel, it forms part of the peripheral stalk, linking F(1) to F(0). The b'-subunit is a diverged and duplicated form of b found in plants and photosynthetic bacteria.</text>
</comment>
<evidence type="ECO:0000256" key="12">
    <source>
        <dbReference type="ARBA" id="ARBA00037847"/>
    </source>
</evidence>
<evidence type="ECO:0000256" key="16">
    <source>
        <dbReference type="SAM" id="SignalP"/>
    </source>
</evidence>
<evidence type="ECO:0000256" key="8">
    <source>
        <dbReference type="ARBA" id="ARBA00023136"/>
    </source>
</evidence>